<evidence type="ECO:0000313" key="1">
    <source>
        <dbReference type="EMBL" id="QHT07453.1"/>
    </source>
</evidence>
<accession>A0A6C0CT70</accession>
<name>A0A6C0CT70_9ZZZZ</name>
<protein>
    <submittedName>
        <fullName evidence="1">Uncharacterized protein</fullName>
    </submittedName>
</protein>
<dbReference type="EMBL" id="MN739481">
    <property type="protein sequence ID" value="QHT07453.1"/>
    <property type="molecule type" value="Genomic_DNA"/>
</dbReference>
<organism evidence="1">
    <name type="scientific">viral metagenome</name>
    <dbReference type="NCBI Taxonomy" id="1070528"/>
    <lineage>
        <taxon>unclassified sequences</taxon>
        <taxon>metagenomes</taxon>
        <taxon>organismal metagenomes</taxon>
    </lineage>
</organism>
<reference evidence="1" key="1">
    <citation type="journal article" date="2020" name="Nature">
        <title>Giant virus diversity and host interactions through global metagenomics.</title>
        <authorList>
            <person name="Schulz F."/>
            <person name="Roux S."/>
            <person name="Paez-Espino D."/>
            <person name="Jungbluth S."/>
            <person name="Walsh D.A."/>
            <person name="Denef V.J."/>
            <person name="McMahon K.D."/>
            <person name="Konstantinidis K.T."/>
            <person name="Eloe-Fadrosh E.A."/>
            <person name="Kyrpides N.C."/>
            <person name="Woyke T."/>
        </authorList>
    </citation>
    <scope>NUCLEOTIDE SEQUENCE</scope>
    <source>
        <strain evidence="1">GVMAG-M-3300021963-12</strain>
    </source>
</reference>
<dbReference type="AlphaFoldDB" id="A0A6C0CT70"/>
<sequence length="65" mass="7640">MIDEDQLVPGKTYYIYSFSDCTAMETIRRRKFVGLNPEGEAVFLDKYMGNVVYKSDTWMFTRTPI</sequence>
<proteinExistence type="predicted"/>